<name>Q2NDQ2_ERYLH</name>
<organism evidence="1 2">
    <name type="scientific">Erythrobacter litoralis (strain HTCC2594)</name>
    <dbReference type="NCBI Taxonomy" id="314225"/>
    <lineage>
        <taxon>Bacteria</taxon>
        <taxon>Pseudomonadati</taxon>
        <taxon>Pseudomonadota</taxon>
        <taxon>Alphaproteobacteria</taxon>
        <taxon>Sphingomonadales</taxon>
        <taxon>Erythrobacteraceae</taxon>
        <taxon>Erythrobacter/Porphyrobacter group</taxon>
        <taxon>Erythrobacter</taxon>
    </lineage>
</organism>
<evidence type="ECO:0000313" key="2">
    <source>
        <dbReference type="Proteomes" id="UP000008808"/>
    </source>
</evidence>
<dbReference type="RefSeq" id="WP_011413067.1">
    <property type="nucleotide sequence ID" value="NC_007722.1"/>
</dbReference>
<dbReference type="InterPro" id="IPR038301">
    <property type="entry name" value="AraC-like_sf"/>
</dbReference>
<dbReference type="InterPro" id="IPR010848">
    <property type="entry name" value="DUF1465"/>
</dbReference>
<dbReference type="Gene3D" id="1.10.8.930">
    <property type="entry name" value="Protein of unknown function DUF1465"/>
    <property type="match status" value="1"/>
</dbReference>
<evidence type="ECO:0000313" key="1">
    <source>
        <dbReference type="EMBL" id="ABC62189.1"/>
    </source>
</evidence>
<dbReference type="AlphaFoldDB" id="Q2NDQ2"/>
<protein>
    <submittedName>
        <fullName evidence="1">Probable transcriptional regulator, AraC family protein</fullName>
    </submittedName>
</protein>
<keyword evidence="2" id="KW-1185">Reference proteome</keyword>
<accession>Q2NDQ2</accession>
<proteinExistence type="predicted"/>
<dbReference type="OrthoDB" id="9799531at2"/>
<gene>
    <name evidence="1" type="ordered locus">ELI_00485</name>
</gene>
<dbReference type="Proteomes" id="UP000008808">
    <property type="component" value="Chromosome"/>
</dbReference>
<dbReference type="HOGENOM" id="CLU_114005_1_0_5"/>
<dbReference type="eggNOG" id="COG5317">
    <property type="taxonomic scope" value="Bacteria"/>
</dbReference>
<reference evidence="2" key="1">
    <citation type="journal article" date="2009" name="J. Bacteriol.">
        <title>Complete genome sequence of Erythrobacter litoralis HTCC2594.</title>
        <authorList>
            <person name="Oh H.M."/>
            <person name="Giovannoni S.J."/>
            <person name="Ferriera S."/>
            <person name="Johnson J."/>
            <person name="Cho J.C."/>
        </authorList>
    </citation>
    <scope>NUCLEOTIDE SEQUENCE [LARGE SCALE GENOMIC DNA]</scope>
    <source>
        <strain evidence="2">HTCC2594</strain>
    </source>
</reference>
<sequence>MEETADLSATIVEELYCEALVLADDVRAAFDLSTPRECNSHDTLRIALSSEGLKTTTRVMHTLAWLLNRRAFFRGEMSEYQLQRHGKLPPDRAPDPVMLDQLELPTQLLIAETRTMHARVARLDRAWRERFEFPASPIDELQERLTRAIRQMSESA</sequence>
<dbReference type="KEGG" id="eli:ELI_00485"/>
<dbReference type="EMBL" id="CP000157">
    <property type="protein sequence ID" value="ABC62189.1"/>
    <property type="molecule type" value="Genomic_DNA"/>
</dbReference>
<dbReference type="Pfam" id="PF07323">
    <property type="entry name" value="DUF1465"/>
    <property type="match status" value="1"/>
</dbReference>